<keyword evidence="3" id="KW-0804">Transcription</keyword>
<dbReference type="PROSITE" id="PS00622">
    <property type="entry name" value="HTH_LUXR_1"/>
    <property type="match status" value="1"/>
</dbReference>
<organism evidence="6 7">
    <name type="scientific">Mucilaginibacter sabulilitoris</name>
    <dbReference type="NCBI Taxonomy" id="1173583"/>
    <lineage>
        <taxon>Bacteria</taxon>
        <taxon>Pseudomonadati</taxon>
        <taxon>Bacteroidota</taxon>
        <taxon>Sphingobacteriia</taxon>
        <taxon>Sphingobacteriales</taxon>
        <taxon>Sphingobacteriaceae</taxon>
        <taxon>Mucilaginibacter</taxon>
    </lineage>
</organism>
<evidence type="ECO:0000313" key="6">
    <source>
        <dbReference type="EMBL" id="WPU95625.1"/>
    </source>
</evidence>
<keyword evidence="2" id="KW-0238">DNA-binding</keyword>
<feature type="transmembrane region" description="Helical" evidence="4">
    <location>
        <begin position="43"/>
        <end position="60"/>
    </location>
</feature>
<feature type="domain" description="HTH luxR-type" evidence="5">
    <location>
        <begin position="243"/>
        <end position="308"/>
    </location>
</feature>
<feature type="transmembrane region" description="Helical" evidence="4">
    <location>
        <begin position="6"/>
        <end position="31"/>
    </location>
</feature>
<protein>
    <submittedName>
        <fullName evidence="6">LuxR C-terminal-related transcriptional regulator</fullName>
    </submittedName>
</protein>
<keyword evidence="4" id="KW-1133">Transmembrane helix</keyword>
<proteinExistence type="predicted"/>
<feature type="transmembrane region" description="Helical" evidence="4">
    <location>
        <begin position="134"/>
        <end position="153"/>
    </location>
</feature>
<dbReference type="SMART" id="SM00421">
    <property type="entry name" value="HTH_LUXR"/>
    <property type="match status" value="1"/>
</dbReference>
<feature type="transmembrane region" description="Helical" evidence="4">
    <location>
        <begin position="197"/>
        <end position="215"/>
    </location>
</feature>
<evidence type="ECO:0000313" key="7">
    <source>
        <dbReference type="Proteomes" id="UP001324380"/>
    </source>
</evidence>
<evidence type="ECO:0000259" key="5">
    <source>
        <dbReference type="PROSITE" id="PS50043"/>
    </source>
</evidence>
<dbReference type="RefSeq" id="WP_321564731.1">
    <property type="nucleotide sequence ID" value="NZ_CP139558.1"/>
</dbReference>
<reference evidence="6 7" key="1">
    <citation type="submission" date="2023-11" db="EMBL/GenBank/DDBJ databases">
        <title>Analysis of the Genomes of Mucilaginibacter gossypii cycad 4 and M. sabulilitoris SNA2: microbes with the potential for plant growth promotion.</title>
        <authorList>
            <person name="Hirsch A.M."/>
            <person name="Humm E."/>
            <person name="Rubbi M."/>
            <person name="Del Vecchio G."/>
            <person name="Ha S.M."/>
            <person name="Pellegrini M."/>
            <person name="Gunsalus R.P."/>
        </authorList>
    </citation>
    <scope>NUCLEOTIDE SEQUENCE [LARGE SCALE GENOMIC DNA]</scope>
    <source>
        <strain evidence="6 7">SNA2</strain>
    </source>
</reference>
<dbReference type="InterPro" id="IPR036388">
    <property type="entry name" value="WH-like_DNA-bd_sf"/>
</dbReference>
<keyword evidence="7" id="KW-1185">Reference proteome</keyword>
<accession>A0ABZ0TR60</accession>
<feature type="transmembrane region" description="Helical" evidence="4">
    <location>
        <begin position="66"/>
        <end position="92"/>
    </location>
</feature>
<evidence type="ECO:0000256" key="3">
    <source>
        <dbReference type="ARBA" id="ARBA00023163"/>
    </source>
</evidence>
<dbReference type="PANTHER" id="PTHR44688:SF16">
    <property type="entry name" value="DNA-BINDING TRANSCRIPTIONAL ACTIVATOR DEVR_DOSR"/>
    <property type="match status" value="1"/>
</dbReference>
<dbReference type="CDD" id="cd06170">
    <property type="entry name" value="LuxR_C_like"/>
    <property type="match status" value="1"/>
</dbReference>
<dbReference type="Gene3D" id="1.10.10.10">
    <property type="entry name" value="Winged helix-like DNA-binding domain superfamily/Winged helix DNA-binding domain"/>
    <property type="match status" value="1"/>
</dbReference>
<evidence type="ECO:0000256" key="1">
    <source>
        <dbReference type="ARBA" id="ARBA00023015"/>
    </source>
</evidence>
<dbReference type="InterPro" id="IPR000792">
    <property type="entry name" value="Tscrpt_reg_LuxR_C"/>
</dbReference>
<keyword evidence="1" id="KW-0805">Transcription regulation</keyword>
<feature type="transmembrane region" description="Helical" evidence="4">
    <location>
        <begin position="173"/>
        <end position="191"/>
    </location>
</feature>
<dbReference type="Pfam" id="PF00196">
    <property type="entry name" value="GerE"/>
    <property type="match status" value="1"/>
</dbReference>
<dbReference type="PANTHER" id="PTHR44688">
    <property type="entry name" value="DNA-BINDING TRANSCRIPTIONAL ACTIVATOR DEVR_DOSR"/>
    <property type="match status" value="1"/>
</dbReference>
<dbReference type="SUPFAM" id="SSF46894">
    <property type="entry name" value="C-terminal effector domain of the bipartite response regulators"/>
    <property type="match status" value="1"/>
</dbReference>
<evidence type="ECO:0000256" key="4">
    <source>
        <dbReference type="SAM" id="Phobius"/>
    </source>
</evidence>
<dbReference type="PROSITE" id="PS50043">
    <property type="entry name" value="HTH_LUXR_2"/>
    <property type="match status" value="1"/>
</dbReference>
<dbReference type="Proteomes" id="UP001324380">
    <property type="component" value="Chromosome"/>
</dbReference>
<sequence length="318" mass="36973">MLVFGTQVHIVTFIFIILEFILFCFQFIFFVSRPQDKTRKWHLILLGLMLLYNITGGLFPDPKFNIISVSVQLMIAYGAGFVMASYFPFYFYKAFELSEIRWHALYGVPLFLMLPYVVFFVIIYALNGDLKADIIYGIIMPFMYAVILLYVMFRAVWRKRKSQHSRGQRFEALAMYFAISPLVSLAVLGFVEKSQLAEVLCSNTGVLVISILFIWKSVQRSRLEYNQFMEMKVNGIRPELFVTNCLKYHLTGREIEIIQLLRSGMKSKQIGDRLFIAERTVTTHLQNAMHKTQVKSRLELIRKLEAGIFDSIGSFNHL</sequence>
<keyword evidence="4" id="KW-0472">Membrane</keyword>
<dbReference type="InterPro" id="IPR016032">
    <property type="entry name" value="Sig_transdc_resp-reg_C-effctor"/>
</dbReference>
<dbReference type="PRINTS" id="PR00038">
    <property type="entry name" value="HTHLUXR"/>
</dbReference>
<gene>
    <name evidence="6" type="ORF">SNE25_08850</name>
</gene>
<keyword evidence="4" id="KW-0812">Transmembrane</keyword>
<name>A0ABZ0TR60_9SPHI</name>
<dbReference type="EMBL" id="CP139558">
    <property type="protein sequence ID" value="WPU95625.1"/>
    <property type="molecule type" value="Genomic_DNA"/>
</dbReference>
<evidence type="ECO:0000256" key="2">
    <source>
        <dbReference type="ARBA" id="ARBA00023125"/>
    </source>
</evidence>
<feature type="transmembrane region" description="Helical" evidence="4">
    <location>
        <begin position="104"/>
        <end position="128"/>
    </location>
</feature>